<keyword evidence="1" id="KW-1133">Transmembrane helix</keyword>
<proteinExistence type="predicted"/>
<keyword evidence="1" id="KW-0472">Membrane</keyword>
<feature type="transmembrane region" description="Helical" evidence="1">
    <location>
        <begin position="12"/>
        <end position="36"/>
    </location>
</feature>
<dbReference type="AlphaFoldDB" id="A0A9D7S9A1"/>
<dbReference type="EMBL" id="JADKFW010000007">
    <property type="protein sequence ID" value="MBK9718128.1"/>
    <property type="molecule type" value="Genomic_DNA"/>
</dbReference>
<evidence type="ECO:0008006" key="4">
    <source>
        <dbReference type="Google" id="ProtNLM"/>
    </source>
</evidence>
<gene>
    <name evidence="2" type="ORF">IPO85_11565</name>
</gene>
<accession>A0A9D7S9A1</accession>
<evidence type="ECO:0000313" key="3">
    <source>
        <dbReference type="Proteomes" id="UP000808349"/>
    </source>
</evidence>
<reference evidence="2 3" key="1">
    <citation type="submission" date="2020-10" db="EMBL/GenBank/DDBJ databases">
        <title>Connecting structure to function with the recovery of over 1000 high-quality activated sludge metagenome-assembled genomes encoding full-length rRNA genes using long-read sequencing.</title>
        <authorList>
            <person name="Singleton C.M."/>
            <person name="Petriglieri F."/>
            <person name="Kristensen J.M."/>
            <person name="Kirkegaard R.H."/>
            <person name="Michaelsen T.Y."/>
            <person name="Andersen M.H."/>
            <person name="Karst S.M."/>
            <person name="Dueholm M.S."/>
            <person name="Nielsen P.H."/>
            <person name="Albertsen M."/>
        </authorList>
    </citation>
    <scope>NUCLEOTIDE SEQUENCE [LARGE SCALE GENOMIC DNA]</scope>
    <source>
        <strain evidence="2">Ribe_18-Q3-R11-54_BAT3C.373</strain>
    </source>
</reference>
<protein>
    <recommendedName>
        <fullName evidence="4">DUF4199 domain-containing protein</fullName>
    </recommendedName>
</protein>
<sequence>MNLLLTKENPSLMNAIAIRTGLFMMFGFIIFFLIMYWMGYGSRGEFHLFNGVFQIFCLYRAIRTYYILNPDDILKGNYLYGVAQGLRTSVIGVGGFAILMTLYLYWNTDLMNAIRLSSSMGDSLNPFTANLFILTEGLAIGLIVSYILTRLFEVASKMI</sequence>
<organism evidence="2 3">
    <name type="scientific">Candidatus Defluviibacterium haderslevense</name>
    <dbReference type="NCBI Taxonomy" id="2981993"/>
    <lineage>
        <taxon>Bacteria</taxon>
        <taxon>Pseudomonadati</taxon>
        <taxon>Bacteroidota</taxon>
        <taxon>Saprospiria</taxon>
        <taxon>Saprospirales</taxon>
        <taxon>Saprospiraceae</taxon>
        <taxon>Candidatus Defluviibacterium</taxon>
    </lineage>
</organism>
<feature type="transmembrane region" description="Helical" evidence="1">
    <location>
        <begin position="127"/>
        <end position="148"/>
    </location>
</feature>
<evidence type="ECO:0000256" key="1">
    <source>
        <dbReference type="SAM" id="Phobius"/>
    </source>
</evidence>
<feature type="transmembrane region" description="Helical" evidence="1">
    <location>
        <begin position="88"/>
        <end position="106"/>
    </location>
</feature>
<comment type="caution">
    <text evidence="2">The sequence shown here is derived from an EMBL/GenBank/DDBJ whole genome shotgun (WGS) entry which is preliminary data.</text>
</comment>
<evidence type="ECO:0000313" key="2">
    <source>
        <dbReference type="EMBL" id="MBK9718128.1"/>
    </source>
</evidence>
<dbReference type="Proteomes" id="UP000808349">
    <property type="component" value="Unassembled WGS sequence"/>
</dbReference>
<keyword evidence="1" id="KW-0812">Transmembrane</keyword>
<name>A0A9D7S9A1_9BACT</name>